<evidence type="ECO:0000259" key="2">
    <source>
        <dbReference type="Pfam" id="PF07632"/>
    </source>
</evidence>
<dbReference type="EMBL" id="JAVDRL010000010">
    <property type="protein sequence ID" value="MDR6532781.1"/>
    <property type="molecule type" value="Genomic_DNA"/>
</dbReference>
<dbReference type="Proteomes" id="UP001262754">
    <property type="component" value="Unassembled WGS sequence"/>
</dbReference>
<dbReference type="InterPro" id="IPR013783">
    <property type="entry name" value="Ig-like_fold"/>
</dbReference>
<feature type="domain" description="Cellulose-binding Sde182 C-terminal" evidence="3">
    <location>
        <begin position="456"/>
        <end position="536"/>
    </location>
</feature>
<feature type="transmembrane region" description="Helical" evidence="1">
    <location>
        <begin position="63"/>
        <end position="83"/>
    </location>
</feature>
<reference evidence="4 5" key="1">
    <citation type="submission" date="2023-07" db="EMBL/GenBank/DDBJ databases">
        <title>Sorghum-associated microbial communities from plants grown in Nebraska, USA.</title>
        <authorList>
            <person name="Schachtman D."/>
        </authorList>
    </citation>
    <scope>NUCLEOTIDE SEQUENCE [LARGE SCALE GENOMIC DNA]</scope>
    <source>
        <strain evidence="4 5">DS2154</strain>
    </source>
</reference>
<evidence type="ECO:0000256" key="1">
    <source>
        <dbReference type="SAM" id="Phobius"/>
    </source>
</evidence>
<dbReference type="Pfam" id="PF07632">
    <property type="entry name" value="Sde182_NH-like"/>
    <property type="match status" value="1"/>
</dbReference>
<gene>
    <name evidence="4" type="ORF">J2800_003541</name>
</gene>
<sequence>MISGCCTRKCSSGLGERQIQKPTRSGQMKGAMNLFAIGRVRAAGAQAGQVGQREKVSHKLTRLLAITATLAVFAWPAVAQAPLPAPPERQRMIVLSDIEADPDDTQSFVRLMLYANQIDLEGLVATTSIHMKTSTHPESIRRIIQAYAKVRPNLAKHEAGFPTPDRLAALVSEGQSGYGMAAVGTGKDTAGSRLIIQALERDDPRPLWISVWGGVNTLAQALYTIRETRSPETARRLIAKLRVYAISDQDDGGPWIRRTFPELFYVVSPGGYGAGTWTGIHTVIDGADNRMVSNSWLRDNIQQGHGPLGALYPDVSYGMEGDTPAFLSLIPNGLSNPEHPDWGGWGGRYELYTPAVATTDPSGFSGVTIEPETRPIWTNAIDTFMPQVAQDFGRAHTSVERSKDFRAGIWRWRDDLQNDFAARMDWTTRPFAQANHPPEVRLAHPDRLTVKSGQRFVLSAVDSTDPDGDSLSFQWLHYQEVGHWQSAIPNGIAANIHTVDFTAPTVTAPREAHFIVRVTDKGAPPLTRYKRVIVTITP</sequence>
<dbReference type="InterPro" id="IPR036452">
    <property type="entry name" value="Ribo_hydro-like"/>
</dbReference>
<evidence type="ECO:0000259" key="3">
    <source>
        <dbReference type="Pfam" id="PF21027"/>
    </source>
</evidence>
<feature type="domain" description="Cellulose-binding Sde182 nucleoside hydrolase-like" evidence="2">
    <location>
        <begin position="91"/>
        <end position="349"/>
    </location>
</feature>
<protein>
    <recommendedName>
        <fullName evidence="6">DUF1593 domain-containing protein</fullName>
    </recommendedName>
</protein>
<accession>A0ABU1N3W6</accession>
<keyword evidence="1" id="KW-0472">Membrane</keyword>
<proteinExistence type="predicted"/>
<dbReference type="Pfam" id="PF21027">
    <property type="entry name" value="Sde0182_C"/>
    <property type="match status" value="1"/>
</dbReference>
<evidence type="ECO:0000313" key="4">
    <source>
        <dbReference type="EMBL" id="MDR6532781.1"/>
    </source>
</evidence>
<dbReference type="InterPro" id="IPR011483">
    <property type="entry name" value="Sde182_NH-like"/>
</dbReference>
<keyword evidence="5" id="KW-1185">Reference proteome</keyword>
<evidence type="ECO:0000313" key="5">
    <source>
        <dbReference type="Proteomes" id="UP001262754"/>
    </source>
</evidence>
<name>A0ABU1N3W6_9CAUL</name>
<organism evidence="4 5">
    <name type="scientific">Caulobacter rhizosphaerae</name>
    <dbReference type="NCBI Taxonomy" id="2010972"/>
    <lineage>
        <taxon>Bacteria</taxon>
        <taxon>Pseudomonadati</taxon>
        <taxon>Pseudomonadota</taxon>
        <taxon>Alphaproteobacteria</taxon>
        <taxon>Caulobacterales</taxon>
        <taxon>Caulobacteraceae</taxon>
        <taxon>Caulobacter</taxon>
    </lineage>
</organism>
<dbReference type="InterPro" id="IPR048527">
    <property type="entry name" value="Sde182_C"/>
</dbReference>
<dbReference type="Gene3D" id="3.90.245.10">
    <property type="entry name" value="Ribonucleoside hydrolase-like"/>
    <property type="match status" value="1"/>
</dbReference>
<dbReference type="Gene3D" id="2.60.40.10">
    <property type="entry name" value="Immunoglobulins"/>
    <property type="match status" value="1"/>
</dbReference>
<keyword evidence="1" id="KW-0812">Transmembrane</keyword>
<evidence type="ECO:0008006" key="6">
    <source>
        <dbReference type="Google" id="ProtNLM"/>
    </source>
</evidence>
<keyword evidence="1" id="KW-1133">Transmembrane helix</keyword>
<comment type="caution">
    <text evidence="4">The sequence shown here is derived from an EMBL/GenBank/DDBJ whole genome shotgun (WGS) entry which is preliminary data.</text>
</comment>